<dbReference type="Proteomes" id="UP001180754">
    <property type="component" value="Unassembled WGS sequence"/>
</dbReference>
<dbReference type="InterPro" id="IPR036390">
    <property type="entry name" value="WH_DNA-bd_sf"/>
</dbReference>
<feature type="domain" description="HTH marR-type" evidence="1">
    <location>
        <begin position="1"/>
        <end position="133"/>
    </location>
</feature>
<evidence type="ECO:0000313" key="2">
    <source>
        <dbReference type="EMBL" id="MDT0548873.1"/>
    </source>
</evidence>
<keyword evidence="3" id="KW-1185">Reference proteome</keyword>
<dbReference type="PROSITE" id="PS50995">
    <property type="entry name" value="HTH_MARR_2"/>
    <property type="match status" value="1"/>
</dbReference>
<protein>
    <submittedName>
        <fullName evidence="2">MarR family transcriptional regulator</fullName>
    </submittedName>
</protein>
<dbReference type="EMBL" id="JAVRFD010000029">
    <property type="protein sequence ID" value="MDT0548873.1"/>
    <property type="molecule type" value="Genomic_DNA"/>
</dbReference>
<evidence type="ECO:0000259" key="1">
    <source>
        <dbReference type="PROSITE" id="PS50995"/>
    </source>
</evidence>
<accession>A0ABU2XSH1</accession>
<dbReference type="PRINTS" id="PR00598">
    <property type="entry name" value="HTHMARR"/>
</dbReference>
<dbReference type="PANTHER" id="PTHR33164">
    <property type="entry name" value="TRANSCRIPTIONAL REGULATOR, MARR FAMILY"/>
    <property type="match status" value="1"/>
</dbReference>
<sequence length="142" mass="16011">MPEFLDLHSKTSKTLRALAERGMREHGLHLGQNHLLAALWEHDGRTPGEIAAALHVTTPTVTKMATRMAATGLLTRRPDDRDSRLVRLWLTDAGRALQKPVEQERRRMEEAVTADLTDDERRHLLSALTKIHRAANDLLDDA</sequence>
<dbReference type="PANTHER" id="PTHR33164:SF103">
    <property type="entry name" value="REGULATORY PROTEIN MARR"/>
    <property type="match status" value="1"/>
</dbReference>
<evidence type="ECO:0000313" key="3">
    <source>
        <dbReference type="Proteomes" id="UP001180754"/>
    </source>
</evidence>
<dbReference type="InterPro" id="IPR000835">
    <property type="entry name" value="HTH_MarR-typ"/>
</dbReference>
<name>A0ABU2XSH1_9ACTN</name>
<reference evidence="2" key="1">
    <citation type="submission" date="2024-05" db="EMBL/GenBank/DDBJ databases">
        <title>30 novel species of actinomycetes from the DSMZ collection.</title>
        <authorList>
            <person name="Nouioui I."/>
        </authorList>
    </citation>
    <scope>NUCLEOTIDE SEQUENCE</scope>
    <source>
        <strain evidence="2">DSM 41529</strain>
    </source>
</reference>
<dbReference type="Pfam" id="PF01047">
    <property type="entry name" value="MarR"/>
    <property type="match status" value="1"/>
</dbReference>
<gene>
    <name evidence="2" type="ORF">RND15_40315</name>
</gene>
<dbReference type="RefSeq" id="WP_014177067.1">
    <property type="nucleotide sequence ID" value="NZ_JAVRFD010000029.1"/>
</dbReference>
<proteinExistence type="predicted"/>
<dbReference type="InterPro" id="IPR039422">
    <property type="entry name" value="MarR/SlyA-like"/>
</dbReference>
<dbReference type="SUPFAM" id="SSF46785">
    <property type="entry name" value="Winged helix' DNA-binding domain"/>
    <property type="match status" value="1"/>
</dbReference>
<dbReference type="InterPro" id="IPR036388">
    <property type="entry name" value="WH-like_DNA-bd_sf"/>
</dbReference>
<organism evidence="2 3">
    <name type="scientific">Streptomyces lonegramiae</name>
    <dbReference type="NCBI Taxonomy" id="3075524"/>
    <lineage>
        <taxon>Bacteria</taxon>
        <taxon>Bacillati</taxon>
        <taxon>Actinomycetota</taxon>
        <taxon>Actinomycetes</taxon>
        <taxon>Kitasatosporales</taxon>
        <taxon>Streptomycetaceae</taxon>
        <taxon>Streptomyces</taxon>
    </lineage>
</organism>
<dbReference type="SMART" id="SM00347">
    <property type="entry name" value="HTH_MARR"/>
    <property type="match status" value="1"/>
</dbReference>
<comment type="caution">
    <text evidence="2">The sequence shown here is derived from an EMBL/GenBank/DDBJ whole genome shotgun (WGS) entry which is preliminary data.</text>
</comment>
<dbReference type="Gene3D" id="1.10.10.10">
    <property type="entry name" value="Winged helix-like DNA-binding domain superfamily/Winged helix DNA-binding domain"/>
    <property type="match status" value="1"/>
</dbReference>